<dbReference type="InterPro" id="IPR006222">
    <property type="entry name" value="GCVT_N"/>
</dbReference>
<comment type="subunit">
    <text evidence="7">The glycine cleavage system is composed of four proteins: P, T, L and H.</text>
</comment>
<dbReference type="NCBIfam" id="TIGR00528">
    <property type="entry name" value="gcvT"/>
    <property type="match status" value="1"/>
</dbReference>
<dbReference type="InterPro" id="IPR006223">
    <property type="entry name" value="GcvT"/>
</dbReference>
<comment type="catalytic activity">
    <reaction evidence="6 7">
        <text>N(6)-[(R)-S(8)-aminomethyldihydrolipoyl]-L-lysyl-[protein] + (6S)-5,6,7,8-tetrahydrofolate = N(6)-[(R)-dihydrolipoyl]-L-lysyl-[protein] + (6R)-5,10-methylene-5,6,7,8-tetrahydrofolate + NH4(+)</text>
        <dbReference type="Rhea" id="RHEA:16945"/>
        <dbReference type="Rhea" id="RHEA-COMP:10475"/>
        <dbReference type="Rhea" id="RHEA-COMP:10492"/>
        <dbReference type="ChEBI" id="CHEBI:15636"/>
        <dbReference type="ChEBI" id="CHEBI:28938"/>
        <dbReference type="ChEBI" id="CHEBI:57453"/>
        <dbReference type="ChEBI" id="CHEBI:83100"/>
        <dbReference type="ChEBI" id="CHEBI:83143"/>
        <dbReference type="EC" id="2.1.2.10"/>
    </reaction>
</comment>
<dbReference type="GO" id="GO:0005829">
    <property type="term" value="C:cytosol"/>
    <property type="evidence" value="ECO:0007669"/>
    <property type="project" value="TreeGrafter"/>
</dbReference>
<dbReference type="FunFam" id="2.40.30.110:FF:000003">
    <property type="entry name" value="Aminomethyltransferase"/>
    <property type="match status" value="1"/>
</dbReference>
<dbReference type="Gene3D" id="4.10.1250.10">
    <property type="entry name" value="Aminomethyltransferase fragment"/>
    <property type="match status" value="1"/>
</dbReference>
<evidence type="ECO:0000256" key="7">
    <source>
        <dbReference type="HAMAP-Rule" id="MF_00259"/>
    </source>
</evidence>
<dbReference type="EMBL" id="FONT01000001">
    <property type="protein sequence ID" value="SFE30437.1"/>
    <property type="molecule type" value="Genomic_DNA"/>
</dbReference>
<evidence type="ECO:0000256" key="4">
    <source>
        <dbReference type="ARBA" id="ARBA00022679"/>
    </source>
</evidence>
<dbReference type="FunFam" id="4.10.1250.10:FF:000001">
    <property type="entry name" value="Aminomethyltransferase"/>
    <property type="match status" value="1"/>
</dbReference>
<sequence length="366" mass="40766">MSSLKRTSIYPLYEEYGGKLVEFGGWEMPVQFEGIKKEHQAVREKAGLFDVSHMGEAEVTGDEAFSFLQYIVTNDLTRLEPGKAMYTMMCNEQGGVIDDLLIYQLKDNHYLLILNASNTEKDIQWLKEHAFSQVTITDKSSQYGLLALQGPSAERILSRLTNTDLSSIGFFRFENNVSIDGASALVSRTGYTGEDGFEIYCDMKEAPSLWKRLLEEGEKDGLIPCGLGARDTLRFEARLPLYGQEIDETISPLEAGLGFAVKVKKDCDFIGKQALTKEKEAGPKRKLCGIEMIDKGIPRTGYDVLNKEGEVIGVITSGTQSPTLRKNVGLALVKTPYAEQDTDLYVKVRKKTLHAVVVPTPFYKKG</sequence>
<comment type="similarity">
    <text evidence="1 7">Belongs to the GcvT family.</text>
</comment>
<dbReference type="NCBIfam" id="NF001567">
    <property type="entry name" value="PRK00389.1"/>
    <property type="match status" value="1"/>
</dbReference>
<dbReference type="STRING" id="930128.SAMN05192532_101212"/>
<dbReference type="PANTHER" id="PTHR43757:SF2">
    <property type="entry name" value="AMINOMETHYLTRANSFERASE, MITOCHONDRIAL"/>
    <property type="match status" value="1"/>
</dbReference>
<dbReference type="GO" id="GO:0008168">
    <property type="term" value="F:methyltransferase activity"/>
    <property type="evidence" value="ECO:0007669"/>
    <property type="project" value="UniProtKB-KW"/>
</dbReference>
<evidence type="ECO:0000256" key="3">
    <source>
        <dbReference type="ARBA" id="ARBA00022576"/>
    </source>
</evidence>
<feature type="domain" description="Aminomethyltransferase C-terminal" evidence="10">
    <location>
        <begin position="285"/>
        <end position="364"/>
    </location>
</feature>
<comment type="function">
    <text evidence="7">The glycine cleavage system catalyzes the degradation of glycine.</text>
</comment>
<dbReference type="InterPro" id="IPR022903">
    <property type="entry name" value="GcvT_bac"/>
</dbReference>
<evidence type="ECO:0000256" key="5">
    <source>
        <dbReference type="ARBA" id="ARBA00031395"/>
    </source>
</evidence>
<dbReference type="InterPro" id="IPR013977">
    <property type="entry name" value="GcvT_C"/>
</dbReference>
<evidence type="ECO:0000313" key="12">
    <source>
        <dbReference type="Proteomes" id="UP000199516"/>
    </source>
</evidence>
<proteinExistence type="inferred from homology"/>
<dbReference type="FunFam" id="3.30.70.1400:FF:000001">
    <property type="entry name" value="Aminomethyltransferase"/>
    <property type="match status" value="1"/>
</dbReference>
<dbReference type="RefSeq" id="WP_091656232.1">
    <property type="nucleotide sequence ID" value="NZ_FONT01000001.1"/>
</dbReference>
<dbReference type="GO" id="GO:0005960">
    <property type="term" value="C:glycine cleavage complex"/>
    <property type="evidence" value="ECO:0007669"/>
    <property type="project" value="InterPro"/>
</dbReference>
<dbReference type="HAMAP" id="MF_00259">
    <property type="entry name" value="GcvT"/>
    <property type="match status" value="1"/>
</dbReference>
<dbReference type="Proteomes" id="UP000199516">
    <property type="component" value="Unassembled WGS sequence"/>
</dbReference>
<keyword evidence="4 7" id="KW-0808">Transferase</keyword>
<evidence type="ECO:0000256" key="6">
    <source>
        <dbReference type="ARBA" id="ARBA00047665"/>
    </source>
</evidence>
<dbReference type="InterPro" id="IPR027266">
    <property type="entry name" value="TrmE/GcvT-like"/>
</dbReference>
<dbReference type="Gene3D" id="3.30.70.1400">
    <property type="entry name" value="Aminomethyltransferase beta-barrel domains"/>
    <property type="match status" value="1"/>
</dbReference>
<accession>A0A1I1ZFG8</accession>
<organism evidence="11 12">
    <name type="scientific">Alteribacillus iranensis</name>
    <dbReference type="NCBI Taxonomy" id="930128"/>
    <lineage>
        <taxon>Bacteria</taxon>
        <taxon>Bacillati</taxon>
        <taxon>Bacillota</taxon>
        <taxon>Bacilli</taxon>
        <taxon>Bacillales</taxon>
        <taxon>Bacillaceae</taxon>
        <taxon>Alteribacillus</taxon>
    </lineage>
</organism>
<dbReference type="GO" id="GO:0008483">
    <property type="term" value="F:transaminase activity"/>
    <property type="evidence" value="ECO:0007669"/>
    <property type="project" value="UniProtKB-KW"/>
</dbReference>
<dbReference type="Pfam" id="PF01571">
    <property type="entry name" value="GCV_T"/>
    <property type="match status" value="1"/>
</dbReference>
<reference evidence="11 12" key="1">
    <citation type="submission" date="2016-10" db="EMBL/GenBank/DDBJ databases">
        <authorList>
            <person name="de Groot N.N."/>
        </authorList>
    </citation>
    <scope>NUCLEOTIDE SEQUENCE [LARGE SCALE GENOMIC DNA]</scope>
    <source>
        <strain evidence="11 12">DSM 23995</strain>
    </source>
</reference>
<evidence type="ECO:0000256" key="2">
    <source>
        <dbReference type="ARBA" id="ARBA00012616"/>
    </source>
</evidence>
<keyword evidence="3 7" id="KW-0032">Aminotransferase</keyword>
<dbReference type="PANTHER" id="PTHR43757">
    <property type="entry name" value="AMINOMETHYLTRANSFERASE"/>
    <property type="match status" value="1"/>
</dbReference>
<evidence type="ECO:0000256" key="1">
    <source>
        <dbReference type="ARBA" id="ARBA00008609"/>
    </source>
</evidence>
<dbReference type="Gene3D" id="2.40.30.110">
    <property type="entry name" value="Aminomethyltransferase beta-barrel domains"/>
    <property type="match status" value="1"/>
</dbReference>
<protein>
    <recommendedName>
        <fullName evidence="2 7">Aminomethyltransferase</fullName>
        <ecNumber evidence="2 7">2.1.2.10</ecNumber>
    </recommendedName>
    <alternativeName>
        <fullName evidence="5 7">Glycine cleavage system T protein</fullName>
    </alternativeName>
</protein>
<evidence type="ECO:0000259" key="10">
    <source>
        <dbReference type="Pfam" id="PF08669"/>
    </source>
</evidence>
<evidence type="ECO:0000313" key="11">
    <source>
        <dbReference type="EMBL" id="SFE30437.1"/>
    </source>
</evidence>
<dbReference type="GO" id="GO:0032259">
    <property type="term" value="P:methylation"/>
    <property type="evidence" value="ECO:0007669"/>
    <property type="project" value="UniProtKB-KW"/>
</dbReference>
<dbReference type="InterPro" id="IPR028896">
    <property type="entry name" value="GcvT/YgfZ/DmdA"/>
</dbReference>
<feature type="domain" description="GCVT N-terminal" evidence="9">
    <location>
        <begin position="10"/>
        <end position="265"/>
    </location>
</feature>
<evidence type="ECO:0000256" key="8">
    <source>
        <dbReference type="PIRSR" id="PIRSR006487-1"/>
    </source>
</evidence>
<feature type="binding site" evidence="8">
    <location>
        <position position="198"/>
    </location>
    <ligand>
        <name>substrate</name>
    </ligand>
</feature>
<dbReference type="SUPFAM" id="SSF103025">
    <property type="entry name" value="Folate-binding domain"/>
    <property type="match status" value="1"/>
</dbReference>
<keyword evidence="12" id="KW-1185">Reference proteome</keyword>
<dbReference type="EC" id="2.1.2.10" evidence="2 7"/>
<keyword evidence="11" id="KW-0489">Methyltransferase</keyword>
<dbReference type="OrthoDB" id="9774591at2"/>
<dbReference type="SUPFAM" id="SSF101790">
    <property type="entry name" value="Aminomethyltransferase beta-barrel domain"/>
    <property type="match status" value="1"/>
</dbReference>
<dbReference type="Gene3D" id="3.30.1360.120">
    <property type="entry name" value="Probable tRNA modification gtpase trme, domain 1"/>
    <property type="match status" value="1"/>
</dbReference>
<dbReference type="AlphaFoldDB" id="A0A1I1ZFG8"/>
<dbReference type="GO" id="GO:0019464">
    <property type="term" value="P:glycine decarboxylation via glycine cleavage system"/>
    <property type="evidence" value="ECO:0007669"/>
    <property type="project" value="UniProtKB-UniRule"/>
</dbReference>
<dbReference type="Pfam" id="PF08669">
    <property type="entry name" value="GCV_T_C"/>
    <property type="match status" value="1"/>
</dbReference>
<dbReference type="PIRSF" id="PIRSF006487">
    <property type="entry name" value="GcvT"/>
    <property type="match status" value="1"/>
</dbReference>
<dbReference type="GO" id="GO:0004047">
    <property type="term" value="F:aminomethyltransferase activity"/>
    <property type="evidence" value="ECO:0007669"/>
    <property type="project" value="UniProtKB-UniRule"/>
</dbReference>
<dbReference type="InterPro" id="IPR029043">
    <property type="entry name" value="GcvT/YgfZ_C"/>
</dbReference>
<evidence type="ECO:0000259" key="9">
    <source>
        <dbReference type="Pfam" id="PF01571"/>
    </source>
</evidence>
<name>A0A1I1ZFG8_9BACI</name>
<gene>
    <name evidence="7" type="primary">gcvT</name>
    <name evidence="11" type="ORF">SAMN05192532_101212</name>
</gene>